<dbReference type="SUPFAM" id="SSF53448">
    <property type="entry name" value="Nucleotide-diphospho-sugar transferases"/>
    <property type="match status" value="1"/>
</dbReference>
<dbReference type="InterPro" id="IPR050065">
    <property type="entry name" value="GlmU-like"/>
</dbReference>
<protein>
    <recommendedName>
        <fullName evidence="3">Nucleotidyl transferase domain-containing protein</fullName>
    </recommendedName>
</protein>
<accession>A0A382HQ45</accession>
<dbReference type="Pfam" id="PF00483">
    <property type="entry name" value="NTP_transferase"/>
    <property type="match status" value="1"/>
</dbReference>
<dbReference type="PANTHER" id="PTHR43584:SF8">
    <property type="entry name" value="N-ACETYLMURAMATE ALPHA-1-PHOSPHATE URIDYLYLTRANSFERASE"/>
    <property type="match status" value="1"/>
</dbReference>
<proteinExistence type="predicted"/>
<dbReference type="InterPro" id="IPR029044">
    <property type="entry name" value="Nucleotide-diphossugar_trans"/>
</dbReference>
<name>A0A382HQ45_9ZZZZ</name>
<reference evidence="4" key="1">
    <citation type="submission" date="2018-05" db="EMBL/GenBank/DDBJ databases">
        <authorList>
            <person name="Lanie J.A."/>
            <person name="Ng W.-L."/>
            <person name="Kazmierczak K.M."/>
            <person name="Andrzejewski T.M."/>
            <person name="Davidsen T.M."/>
            <person name="Wayne K.J."/>
            <person name="Tettelin H."/>
            <person name="Glass J.I."/>
            <person name="Rusch D."/>
            <person name="Podicherti R."/>
            <person name="Tsui H.-C.T."/>
            <person name="Winkler M.E."/>
        </authorList>
    </citation>
    <scope>NUCLEOTIDE SEQUENCE</scope>
</reference>
<dbReference type="GO" id="GO:0016779">
    <property type="term" value="F:nucleotidyltransferase activity"/>
    <property type="evidence" value="ECO:0007669"/>
    <property type="project" value="UniProtKB-KW"/>
</dbReference>
<keyword evidence="2" id="KW-0548">Nucleotidyltransferase</keyword>
<dbReference type="InterPro" id="IPR005835">
    <property type="entry name" value="NTP_transferase_dom"/>
</dbReference>
<evidence type="ECO:0000256" key="2">
    <source>
        <dbReference type="ARBA" id="ARBA00022695"/>
    </source>
</evidence>
<evidence type="ECO:0000259" key="3">
    <source>
        <dbReference type="Pfam" id="PF00483"/>
    </source>
</evidence>
<dbReference type="EMBL" id="UINC01062660">
    <property type="protein sequence ID" value="SVB89494.1"/>
    <property type="molecule type" value="Genomic_DNA"/>
</dbReference>
<sequence length="245" mass="27432">MRAIILAAGVARRLYPLTFDKPKCLLEVAGQPILDYQVKALKRVGISEATIVVGYYKGMIINHLKTSFDEFEFNFVNNPHFFETNTSYSLHLCEDVLREGECLLMNGDVLYPVELLQRVLDDEKDNVLAVEAKQCGKEEVKVIEGADERIVAIGKELIQENSLGEFIGVAKLSEAFNIQFTDSLSQLIEAGGKADYFEAAIHPLLAKIQLHYVDVSDLPCIEIDFLEDLDKAAELATSDLFKSQR</sequence>
<gene>
    <name evidence="4" type="ORF">METZ01_LOCUS242348</name>
</gene>
<organism evidence="4">
    <name type="scientific">marine metagenome</name>
    <dbReference type="NCBI Taxonomy" id="408172"/>
    <lineage>
        <taxon>unclassified sequences</taxon>
        <taxon>metagenomes</taxon>
        <taxon>ecological metagenomes</taxon>
    </lineage>
</organism>
<evidence type="ECO:0000256" key="1">
    <source>
        <dbReference type="ARBA" id="ARBA00022679"/>
    </source>
</evidence>
<keyword evidence="1" id="KW-0808">Transferase</keyword>
<dbReference type="CDD" id="cd02523">
    <property type="entry name" value="PC_cytidylyltransferase"/>
    <property type="match status" value="1"/>
</dbReference>
<feature type="domain" description="Nucleotidyl transferase" evidence="3">
    <location>
        <begin position="3"/>
        <end position="119"/>
    </location>
</feature>
<evidence type="ECO:0000313" key="4">
    <source>
        <dbReference type="EMBL" id="SVB89494.1"/>
    </source>
</evidence>
<dbReference type="Gene3D" id="3.90.550.10">
    <property type="entry name" value="Spore Coat Polysaccharide Biosynthesis Protein SpsA, Chain A"/>
    <property type="match status" value="1"/>
</dbReference>
<dbReference type="PANTHER" id="PTHR43584">
    <property type="entry name" value="NUCLEOTIDYL TRANSFERASE"/>
    <property type="match status" value="1"/>
</dbReference>
<dbReference type="AlphaFoldDB" id="A0A382HQ45"/>